<gene>
    <name evidence="1" type="ORF">BFS30_10625</name>
</gene>
<proteinExistence type="predicted"/>
<dbReference type="RefSeq" id="WP_069379270.1">
    <property type="nucleotide sequence ID" value="NZ_CP017141.1"/>
</dbReference>
<dbReference type="AlphaFoldDB" id="A0A1D7QFZ5"/>
<dbReference type="KEGG" id="psty:BFS30_10625"/>
<evidence type="ECO:0000313" key="1">
    <source>
        <dbReference type="EMBL" id="AOM77581.1"/>
    </source>
</evidence>
<reference evidence="1 2" key="1">
    <citation type="submission" date="2016-08" db="EMBL/GenBank/DDBJ databases">
        <authorList>
            <person name="Seilhamer J.J."/>
        </authorList>
    </citation>
    <scope>NUCLEOTIDE SEQUENCE [LARGE SCALE GENOMIC DNA]</scope>
    <source>
        <strain evidence="1 2">DX4</strain>
    </source>
</reference>
<protein>
    <submittedName>
        <fullName evidence="1">Uncharacterized protein</fullName>
    </submittedName>
</protein>
<organism evidence="1 2">
    <name type="scientific">Pedobacter steynii</name>
    <dbReference type="NCBI Taxonomy" id="430522"/>
    <lineage>
        <taxon>Bacteria</taxon>
        <taxon>Pseudomonadati</taxon>
        <taxon>Bacteroidota</taxon>
        <taxon>Sphingobacteriia</taxon>
        <taxon>Sphingobacteriales</taxon>
        <taxon>Sphingobacteriaceae</taxon>
        <taxon>Pedobacter</taxon>
    </lineage>
</organism>
<keyword evidence="2" id="KW-1185">Reference proteome</keyword>
<accession>A0A1D7QFZ5</accession>
<dbReference type="Proteomes" id="UP000094313">
    <property type="component" value="Chromosome"/>
</dbReference>
<name>A0A1D7QFZ5_9SPHI</name>
<dbReference type="EMBL" id="CP017141">
    <property type="protein sequence ID" value="AOM77581.1"/>
    <property type="molecule type" value="Genomic_DNA"/>
</dbReference>
<dbReference type="OrthoDB" id="794736at2"/>
<sequence>MDSTKIILQHIDQAGLLALKDIKEGDSVLNELVAVLQTPSERDSAIREEPVAGKMLLTDSNVVFVPAQPFVKGRDYLVITHLNIRFGSAKEVLKGKINYSMKPQQKLLTR</sequence>
<evidence type="ECO:0000313" key="2">
    <source>
        <dbReference type="Proteomes" id="UP000094313"/>
    </source>
</evidence>